<reference evidence="8 9" key="1">
    <citation type="submission" date="2019-03" db="EMBL/GenBank/DDBJ databases">
        <title>Muricauda SCR12 sp.nov, a marine bacterium isolated from Pacific Ocean:the Okinawa trough.</title>
        <authorList>
            <person name="Liu L."/>
        </authorList>
    </citation>
    <scope>NUCLEOTIDE SEQUENCE [LARGE SCALE GENOMIC DNA]</scope>
    <source>
        <strain evidence="8 9">SCR12</strain>
    </source>
</reference>
<dbReference type="InterPro" id="IPR012944">
    <property type="entry name" value="SusD_RagB_dom"/>
</dbReference>
<dbReference type="InterPro" id="IPR033985">
    <property type="entry name" value="SusD-like_N"/>
</dbReference>
<evidence type="ECO:0000256" key="4">
    <source>
        <dbReference type="ARBA" id="ARBA00023136"/>
    </source>
</evidence>
<proteinExistence type="inferred from homology"/>
<protein>
    <submittedName>
        <fullName evidence="8">RagB/SusD family nutrient uptake outer membrane protein</fullName>
    </submittedName>
</protein>
<organism evidence="8 9">
    <name type="scientific">Flagellimonas alvinocaridis</name>
    <dbReference type="NCBI Taxonomy" id="2530200"/>
    <lineage>
        <taxon>Bacteria</taxon>
        <taxon>Pseudomonadati</taxon>
        <taxon>Bacteroidota</taxon>
        <taxon>Flavobacteriia</taxon>
        <taxon>Flavobacteriales</taxon>
        <taxon>Flavobacteriaceae</taxon>
        <taxon>Flagellimonas</taxon>
    </lineage>
</organism>
<dbReference type="Proteomes" id="UP000310406">
    <property type="component" value="Unassembled WGS sequence"/>
</dbReference>
<evidence type="ECO:0000256" key="5">
    <source>
        <dbReference type="ARBA" id="ARBA00023237"/>
    </source>
</evidence>
<evidence type="ECO:0000259" key="6">
    <source>
        <dbReference type="Pfam" id="PF07980"/>
    </source>
</evidence>
<dbReference type="InterPro" id="IPR011990">
    <property type="entry name" value="TPR-like_helical_dom_sf"/>
</dbReference>
<dbReference type="CDD" id="cd08977">
    <property type="entry name" value="SusD"/>
    <property type="match status" value="1"/>
</dbReference>
<evidence type="ECO:0000256" key="2">
    <source>
        <dbReference type="ARBA" id="ARBA00006275"/>
    </source>
</evidence>
<dbReference type="OrthoDB" id="5694214at2"/>
<evidence type="ECO:0000313" key="9">
    <source>
        <dbReference type="Proteomes" id="UP000310406"/>
    </source>
</evidence>
<name>A0A4V4HWR4_9FLAO</name>
<dbReference type="PROSITE" id="PS51257">
    <property type="entry name" value="PROKAR_LIPOPROTEIN"/>
    <property type="match status" value="1"/>
</dbReference>
<keyword evidence="5" id="KW-0998">Cell outer membrane</keyword>
<comment type="caution">
    <text evidence="8">The sequence shown here is derived from an EMBL/GenBank/DDBJ whole genome shotgun (WGS) entry which is preliminary data.</text>
</comment>
<feature type="domain" description="SusD-like N-terminal" evidence="7">
    <location>
        <begin position="23"/>
        <end position="220"/>
    </location>
</feature>
<keyword evidence="9" id="KW-1185">Reference proteome</keyword>
<evidence type="ECO:0000256" key="3">
    <source>
        <dbReference type="ARBA" id="ARBA00022729"/>
    </source>
</evidence>
<comment type="similarity">
    <text evidence="2">Belongs to the SusD family.</text>
</comment>
<dbReference type="GO" id="GO:0009279">
    <property type="term" value="C:cell outer membrane"/>
    <property type="evidence" value="ECO:0007669"/>
    <property type="project" value="UniProtKB-SubCell"/>
</dbReference>
<sequence>MKYIYKILTLSCLALSLGSCEKDFLDKTPPDAIPVDGFFNSAERAEQGVNAIYATLQTTELYSNTMAKLYDPPTGETVLTNTGGYGFNDFTYSAADGILMDVYGKLYEGVFRANTVIKEVPLMEEIDASLQARFVGEAKFLRAFYYWHLTTLWEDVPLFTEPFDVPSDALVAKSTRAAIYEVMIQDLIDAEAVLPEVYGASDLGRATKGAAQALLGKVYLYDENYQQAEVWLGEVIDSELYDLVENFGDIININNENNVESIFEIQFAEVGEGDVGTLRVSYNNPQVNGGFGNHLPTQSIVDAFEDGDPRLNESIFIDGDVFAPELSTESLNLDTYQSVWSATGYNLKKGLFPVMYVNNRGTNFPAIRYADVLLMYAEAANELDMRDDARDAVNEVRDRVGMPLLDAGTTGTKEALFDAIVHERQVELAFEYHRFNDLRRWGLAQDVLGPNGYAERNRYYPLPQEEIDTNENLVQRQGW</sequence>
<accession>A0A4V4HWR4</accession>
<comment type="subcellular location">
    <subcellularLocation>
        <location evidence="1">Cell outer membrane</location>
    </subcellularLocation>
</comment>
<feature type="domain" description="RagB/SusD" evidence="6">
    <location>
        <begin position="260"/>
        <end position="479"/>
    </location>
</feature>
<keyword evidence="3" id="KW-0732">Signal</keyword>
<evidence type="ECO:0000256" key="1">
    <source>
        <dbReference type="ARBA" id="ARBA00004442"/>
    </source>
</evidence>
<evidence type="ECO:0000259" key="7">
    <source>
        <dbReference type="Pfam" id="PF14322"/>
    </source>
</evidence>
<dbReference type="Gene3D" id="1.25.40.390">
    <property type="match status" value="1"/>
</dbReference>
<keyword evidence="4" id="KW-0472">Membrane</keyword>
<evidence type="ECO:0000313" key="8">
    <source>
        <dbReference type="EMBL" id="THV58186.1"/>
    </source>
</evidence>
<dbReference type="RefSeq" id="WP_136566994.1">
    <property type="nucleotide sequence ID" value="NZ_JBNZAV010000003.1"/>
</dbReference>
<dbReference type="EMBL" id="SNTZ01000008">
    <property type="protein sequence ID" value="THV58186.1"/>
    <property type="molecule type" value="Genomic_DNA"/>
</dbReference>
<dbReference type="Pfam" id="PF14322">
    <property type="entry name" value="SusD-like_3"/>
    <property type="match status" value="1"/>
</dbReference>
<dbReference type="Pfam" id="PF07980">
    <property type="entry name" value="SusD_RagB"/>
    <property type="match status" value="1"/>
</dbReference>
<dbReference type="AlphaFoldDB" id="A0A4V4HWR4"/>
<gene>
    <name evidence="8" type="ORF">EZV76_13000</name>
</gene>
<dbReference type="SUPFAM" id="SSF48452">
    <property type="entry name" value="TPR-like"/>
    <property type="match status" value="1"/>
</dbReference>